<keyword evidence="1" id="KW-0812">Transmembrane</keyword>
<dbReference type="EMBL" id="KQ085993">
    <property type="protein sequence ID" value="KLO11734.1"/>
    <property type="molecule type" value="Genomic_DNA"/>
</dbReference>
<name>A0A0H2RIT1_9AGAM</name>
<evidence type="ECO:0000256" key="1">
    <source>
        <dbReference type="SAM" id="Phobius"/>
    </source>
</evidence>
<organism evidence="2 3">
    <name type="scientific">Schizopora paradoxa</name>
    <dbReference type="NCBI Taxonomy" id="27342"/>
    <lineage>
        <taxon>Eukaryota</taxon>
        <taxon>Fungi</taxon>
        <taxon>Dikarya</taxon>
        <taxon>Basidiomycota</taxon>
        <taxon>Agaricomycotina</taxon>
        <taxon>Agaricomycetes</taxon>
        <taxon>Hymenochaetales</taxon>
        <taxon>Schizoporaceae</taxon>
        <taxon>Schizopora</taxon>
    </lineage>
</organism>
<keyword evidence="3" id="KW-1185">Reference proteome</keyword>
<accession>A0A0H2RIT1</accession>
<reference evidence="2 3" key="1">
    <citation type="submission" date="2015-04" db="EMBL/GenBank/DDBJ databases">
        <title>Complete genome sequence of Schizopora paradoxa KUC8140, a cosmopolitan wood degrader in East Asia.</title>
        <authorList>
            <consortium name="DOE Joint Genome Institute"/>
            <person name="Min B."/>
            <person name="Park H."/>
            <person name="Jang Y."/>
            <person name="Kim J.-J."/>
            <person name="Kim K.H."/>
            <person name="Pangilinan J."/>
            <person name="Lipzen A."/>
            <person name="Riley R."/>
            <person name="Grigoriev I.V."/>
            <person name="Spatafora J.W."/>
            <person name="Choi I.-G."/>
        </authorList>
    </citation>
    <scope>NUCLEOTIDE SEQUENCE [LARGE SCALE GENOMIC DNA]</scope>
    <source>
        <strain evidence="2 3">KUC8140</strain>
    </source>
</reference>
<sequence>MFLNDCSMRTRELFLFDPHKPYALFPTLLIGACVVTIGSYLRSFFYMAGLRCRQNLE</sequence>
<dbReference type="AlphaFoldDB" id="A0A0H2RIT1"/>
<dbReference type="Proteomes" id="UP000053477">
    <property type="component" value="Unassembled WGS sequence"/>
</dbReference>
<gene>
    <name evidence="2" type="ORF">SCHPADRAFT_457299</name>
</gene>
<keyword evidence="1" id="KW-1133">Transmembrane helix</keyword>
<proteinExistence type="predicted"/>
<dbReference type="InParanoid" id="A0A0H2RIT1"/>
<feature type="transmembrane region" description="Helical" evidence="1">
    <location>
        <begin position="22"/>
        <end position="41"/>
    </location>
</feature>
<keyword evidence="1" id="KW-0472">Membrane</keyword>
<evidence type="ECO:0000313" key="3">
    <source>
        <dbReference type="Proteomes" id="UP000053477"/>
    </source>
</evidence>
<evidence type="ECO:0000313" key="2">
    <source>
        <dbReference type="EMBL" id="KLO11734.1"/>
    </source>
</evidence>
<protein>
    <submittedName>
        <fullName evidence="2">Uncharacterized protein</fullName>
    </submittedName>
</protein>